<accession>A0ABU1AJK3</accession>
<proteinExistence type="predicted"/>
<gene>
    <name evidence="2" type="ORF">QEH59_10650</name>
</gene>
<sequence>MTEYLPNTHLPMIEKHIPTIDIEAKPEVIDSLFKEYGGPHISLFLPIRNDGVEVQQNAQILRELIEEARASLEIFGMQVSHVSNFIAPLQYFVDNPQSLRQEAASLAFLLDGHALRRIRLDYEAPAFCCVDERFAMKPLLPIMQLNPTFTALCLNQGGMQVYRGVRGNLTSVDVEGMPNTIEEVAEFDDPEKTLQNHSATRTSRSHATGSTPVSGFHGHGMPDTYKDDLKKRFIQAVAVAIESFLADKKDPLVVFGVAGNLGQFKQVNAASQRVYHYVEHDASRWDASRLSQESVALLKLDIDRQVSAALDEVEAAVGRGEDISGITECALAAATGRLERVFIAKDEQVHGRCDLDRMQVLYDEKSGRLGKTDLLDYIAYETYRHGGSAMAVSKDRLPNGRRAIAVGRF</sequence>
<evidence type="ECO:0000313" key="3">
    <source>
        <dbReference type="Proteomes" id="UP001243717"/>
    </source>
</evidence>
<evidence type="ECO:0000313" key="2">
    <source>
        <dbReference type="EMBL" id="MDQ8194887.1"/>
    </source>
</evidence>
<feature type="region of interest" description="Disordered" evidence="1">
    <location>
        <begin position="188"/>
        <end position="219"/>
    </location>
</feature>
<keyword evidence="3" id="KW-1185">Reference proteome</keyword>
<dbReference type="Proteomes" id="UP001243717">
    <property type="component" value="Unassembled WGS sequence"/>
</dbReference>
<dbReference type="EMBL" id="JARXIC010000015">
    <property type="protein sequence ID" value="MDQ8194887.1"/>
    <property type="molecule type" value="Genomic_DNA"/>
</dbReference>
<comment type="caution">
    <text evidence="2">The sequence shown here is derived from an EMBL/GenBank/DDBJ whole genome shotgun (WGS) entry which is preliminary data.</text>
</comment>
<evidence type="ECO:0000256" key="1">
    <source>
        <dbReference type="SAM" id="MobiDB-lite"/>
    </source>
</evidence>
<organism evidence="2 3">
    <name type="scientific">Thalassobacterium sedimentorum</name>
    <dbReference type="NCBI Taxonomy" id="3041258"/>
    <lineage>
        <taxon>Bacteria</taxon>
        <taxon>Pseudomonadati</taxon>
        <taxon>Verrucomicrobiota</taxon>
        <taxon>Opitutia</taxon>
        <taxon>Puniceicoccales</taxon>
        <taxon>Coraliomargaritaceae</taxon>
        <taxon>Thalassobacterium</taxon>
    </lineage>
</organism>
<dbReference type="RefSeq" id="WP_308985351.1">
    <property type="nucleotide sequence ID" value="NZ_JARXIC010000015.1"/>
</dbReference>
<dbReference type="InterPro" id="IPR041289">
    <property type="entry name" value="Bact_RF_family3"/>
</dbReference>
<reference evidence="2 3" key="1">
    <citation type="submission" date="2023-04" db="EMBL/GenBank/DDBJ databases">
        <title>A novel bacteria isolated from coastal sediment.</title>
        <authorList>
            <person name="Liu X.-J."/>
            <person name="Du Z.-J."/>
        </authorList>
    </citation>
    <scope>NUCLEOTIDE SEQUENCE [LARGE SCALE GENOMIC DNA]</scope>
    <source>
        <strain evidence="2 3">SDUM461004</strain>
    </source>
</reference>
<protein>
    <recommendedName>
        <fullName evidence="4">Carbonic anhydrase</fullName>
    </recommendedName>
</protein>
<evidence type="ECO:0008006" key="4">
    <source>
        <dbReference type="Google" id="ProtNLM"/>
    </source>
</evidence>
<feature type="compositionally biased region" description="Polar residues" evidence="1">
    <location>
        <begin position="193"/>
        <end position="213"/>
    </location>
</feature>
<name>A0ABU1AJK3_9BACT</name>
<dbReference type="Pfam" id="PF18845">
    <property type="entry name" value="baeRF_family3"/>
    <property type="match status" value="1"/>
</dbReference>